<feature type="region of interest" description="Disordered" evidence="1">
    <location>
        <begin position="61"/>
        <end position="121"/>
    </location>
</feature>
<dbReference type="InterPro" id="IPR039277">
    <property type="entry name" value="VOZ1/VOZ2"/>
</dbReference>
<evidence type="ECO:0000256" key="1">
    <source>
        <dbReference type="SAM" id="MobiDB-lite"/>
    </source>
</evidence>
<organism evidence="2 3">
    <name type="scientific">Phaseolus angularis</name>
    <name type="common">Azuki bean</name>
    <name type="synonym">Vigna angularis</name>
    <dbReference type="NCBI Taxonomy" id="3914"/>
    <lineage>
        <taxon>Eukaryota</taxon>
        <taxon>Viridiplantae</taxon>
        <taxon>Streptophyta</taxon>
        <taxon>Embryophyta</taxon>
        <taxon>Tracheophyta</taxon>
        <taxon>Spermatophyta</taxon>
        <taxon>Magnoliopsida</taxon>
        <taxon>eudicotyledons</taxon>
        <taxon>Gunneridae</taxon>
        <taxon>Pentapetalae</taxon>
        <taxon>rosids</taxon>
        <taxon>fabids</taxon>
        <taxon>Fabales</taxon>
        <taxon>Fabaceae</taxon>
        <taxon>Papilionoideae</taxon>
        <taxon>50 kb inversion clade</taxon>
        <taxon>NPAAA clade</taxon>
        <taxon>indigoferoid/millettioid clade</taxon>
        <taxon>Phaseoleae</taxon>
        <taxon>Vigna</taxon>
    </lineage>
</organism>
<dbReference type="GO" id="GO:0045893">
    <property type="term" value="P:positive regulation of DNA-templated transcription"/>
    <property type="evidence" value="ECO:0007669"/>
    <property type="project" value="TreeGrafter"/>
</dbReference>
<dbReference type="PANTHER" id="PTHR33873">
    <property type="entry name" value="TRANSCRIPTION FACTOR VOZ1"/>
    <property type="match status" value="1"/>
</dbReference>
<sequence>MNRCRCSNGDSRHQNPQLHQQLLLEVLCGTDDMRSGKSNVHVGLGRILTWLVVIIPNRTEPSFFPLPNGEPQSEKEVGNRKEKGKGKQKENESTNTNIPSKKRSFSEINLEGPDETSTRFSNPAAVLEGSGKSPKHFDDNQPLGYNFEGSASTKFNNAFNNSDMEQLDFHPFSLNQDMNHNQVGHNSDLIGQVDLYQDLGHNTEIKHSELNQFSIEGFDCSQFFGTEDTVHHGQNIIPNILPNICPPPSAFLAPKCALWDCFRPAQGVEWCRNYYSSCHELLANNEGLSMTPILRPGGIGVIQS</sequence>
<feature type="compositionally biased region" description="Basic and acidic residues" evidence="1">
    <location>
        <begin position="72"/>
        <end position="92"/>
    </location>
</feature>
<dbReference type="GO" id="GO:0048578">
    <property type="term" value="P:positive regulation of long-day photoperiodism, flowering"/>
    <property type="evidence" value="ECO:0007669"/>
    <property type="project" value="InterPro"/>
</dbReference>
<proteinExistence type="predicted"/>
<dbReference type="EMBL" id="JABFOF010000002">
    <property type="protein sequence ID" value="KAG2404323.1"/>
    <property type="molecule type" value="Genomic_DNA"/>
</dbReference>
<protein>
    <submittedName>
        <fullName evidence="2">Transcription factor VOZ1 Protein VASCULAR PLANT ONE-ZINC FINGER 1</fullName>
    </submittedName>
</protein>
<dbReference type="GO" id="GO:0005634">
    <property type="term" value="C:nucleus"/>
    <property type="evidence" value="ECO:0007669"/>
    <property type="project" value="TreeGrafter"/>
</dbReference>
<comment type="caution">
    <text evidence="2">The sequence shown here is derived from an EMBL/GenBank/DDBJ whole genome shotgun (WGS) entry which is preliminary data.</text>
</comment>
<reference evidence="2 3" key="1">
    <citation type="submission" date="2020-05" db="EMBL/GenBank/DDBJ databases">
        <title>Vigna angularis (adzuki bean) Var. LongXiaoDou No. 4 denovo assembly.</title>
        <authorList>
            <person name="Xiang H."/>
        </authorList>
    </citation>
    <scope>NUCLEOTIDE SEQUENCE [LARGE SCALE GENOMIC DNA]</scope>
    <source>
        <tissue evidence="2">Leaf</tissue>
    </source>
</reference>
<name>A0A8T0L1N3_PHAAN</name>
<dbReference type="PANTHER" id="PTHR33873:SF15">
    <property type="entry name" value="TRANSCRIPTION FACTOR VOZ2"/>
    <property type="match status" value="1"/>
</dbReference>
<accession>A0A8T0L1N3</accession>
<dbReference type="Proteomes" id="UP000743370">
    <property type="component" value="Unassembled WGS sequence"/>
</dbReference>
<evidence type="ECO:0000313" key="3">
    <source>
        <dbReference type="Proteomes" id="UP000743370"/>
    </source>
</evidence>
<dbReference type="GO" id="GO:0043565">
    <property type="term" value="F:sequence-specific DNA binding"/>
    <property type="evidence" value="ECO:0007669"/>
    <property type="project" value="TreeGrafter"/>
</dbReference>
<gene>
    <name evidence="2" type="ORF">HKW66_Vig0112450</name>
</gene>
<evidence type="ECO:0000313" key="2">
    <source>
        <dbReference type="EMBL" id="KAG2404323.1"/>
    </source>
</evidence>
<dbReference type="AlphaFoldDB" id="A0A8T0L1N3"/>